<dbReference type="InterPro" id="IPR035965">
    <property type="entry name" value="PAS-like_dom_sf"/>
</dbReference>
<sequence length="925" mass="100669">MSSPPAPGRQSSRLARVLGRGLDTHISLPLFALVLVIGIWALTLRFVEGHHVAAGTAARAAARERVDTYEAQMARSLNGIDQTLKVLKYAVELEGPAGALPALRRQDLLPPSLVFVVAVADSRGRIVASNPDAAGIDVSDAAYFLYHRDNNLGLPFVGATVADAAKPEPHLHFTRRINDAAGRFAGIAIVEADPSYFTSAYEIARDGERGLLGLAGTDGVMRVMRIGEQVSWGQRIGLGQGADSTITIHRGPDGVKRYTSVKRLHGFPLAVVAGLSQREQFAPYEETRRTWLAIASGATALLLVVVSLVSIWSWQLARVRRRARRAQETYAAASEGSLDAFFVLRTVRGAGGQVEDFLIEATNSRAEAIIGLPRAEMHGMHLCEMLPHYRDNGIFEDIALVATDGQPREGEWQASARRSSGRWLHRQVVAVEDGVVAIVRDITERKQVEARIFHMAHHDELTGLPNRNLMHDRIEQAIQNAARQGHSVGLAYIDLDGFKLVNDGLGHKAGDDLLKVVSKRMAGCLRRNDTLARFGGDEFVILLPGHSGAPEALVPLLEKIRVAVIEPVQVAGQMVQVSCSMGVVMYPRDGGDANALLMNADAAMYRAKDLGSNNFQFYTREMNASVEEKLVLLDGLRNAVQATLDGVAGSPHGAHGNFRLLYQPKIDLKDGAIFGVEALIRWQHPEHGMVPPQRFIGLAEESGLIVEIGDWVVREACRQAQAWVDAGLPPVTVSVNVSARQFEEARLVERVARALDDSGLRPELLELEVTESLIMRDLQKSVAKMRELKDMGVSLSIDDFGTGYSSLSSLKTFPISRLKIDKSFVSELADNPDDQAIAMAVISLGHKLNLRVIAEGVETEQQRAFLRENECDEMQGYLFSRPVPADEIEAMFDRQMAGMSARQQHGGALALALAAPAMAGAGLPA</sequence>
<dbReference type="EMBL" id="JBHSMU010000004">
    <property type="protein sequence ID" value="MFC5459142.1"/>
    <property type="molecule type" value="Genomic_DNA"/>
</dbReference>
<dbReference type="Proteomes" id="UP001596050">
    <property type="component" value="Unassembled WGS sequence"/>
</dbReference>
<dbReference type="CDD" id="cd01948">
    <property type="entry name" value="EAL"/>
    <property type="match status" value="1"/>
</dbReference>
<dbReference type="Gene3D" id="3.30.450.20">
    <property type="entry name" value="PAS domain"/>
    <property type="match status" value="3"/>
</dbReference>
<dbReference type="CDD" id="cd12915">
    <property type="entry name" value="PDC2_DGC_like"/>
    <property type="match status" value="1"/>
</dbReference>
<dbReference type="InterPro" id="IPR029787">
    <property type="entry name" value="Nucleotide_cyclase"/>
</dbReference>
<evidence type="ECO:0000256" key="1">
    <source>
        <dbReference type="SAM" id="Phobius"/>
    </source>
</evidence>
<keyword evidence="1" id="KW-1133">Transmembrane helix</keyword>
<evidence type="ECO:0000259" key="3">
    <source>
        <dbReference type="PROSITE" id="PS50887"/>
    </source>
</evidence>
<dbReference type="SUPFAM" id="SSF55073">
    <property type="entry name" value="Nucleotide cyclase"/>
    <property type="match status" value="1"/>
</dbReference>
<dbReference type="Gene3D" id="3.20.20.450">
    <property type="entry name" value="EAL domain"/>
    <property type="match status" value="1"/>
</dbReference>
<dbReference type="SUPFAM" id="SSF55785">
    <property type="entry name" value="PYP-like sensor domain (PAS domain)"/>
    <property type="match status" value="1"/>
</dbReference>
<feature type="transmembrane region" description="Helical" evidence="1">
    <location>
        <begin position="26"/>
        <end position="47"/>
    </location>
</feature>
<keyword evidence="1" id="KW-0472">Membrane</keyword>
<evidence type="ECO:0000313" key="4">
    <source>
        <dbReference type="EMBL" id="MFC5459142.1"/>
    </source>
</evidence>
<proteinExistence type="predicted"/>
<keyword evidence="5" id="KW-1185">Reference proteome</keyword>
<dbReference type="InterPro" id="IPR000014">
    <property type="entry name" value="PAS"/>
</dbReference>
<dbReference type="InterPro" id="IPR013656">
    <property type="entry name" value="PAS_4"/>
</dbReference>
<dbReference type="Pfam" id="PF08448">
    <property type="entry name" value="PAS_4"/>
    <property type="match status" value="1"/>
</dbReference>
<dbReference type="PROSITE" id="PS50887">
    <property type="entry name" value="GGDEF"/>
    <property type="match status" value="1"/>
</dbReference>
<dbReference type="CDD" id="cd12914">
    <property type="entry name" value="PDC1_DGC_like"/>
    <property type="match status" value="1"/>
</dbReference>
<feature type="transmembrane region" description="Helical" evidence="1">
    <location>
        <begin position="291"/>
        <end position="314"/>
    </location>
</feature>
<dbReference type="SUPFAM" id="SSF141868">
    <property type="entry name" value="EAL domain-like"/>
    <property type="match status" value="1"/>
</dbReference>
<dbReference type="InterPro" id="IPR043128">
    <property type="entry name" value="Rev_trsase/Diguanyl_cyclase"/>
</dbReference>
<dbReference type="InterPro" id="IPR001633">
    <property type="entry name" value="EAL_dom"/>
</dbReference>
<keyword evidence="1" id="KW-0812">Transmembrane</keyword>
<dbReference type="InterPro" id="IPR000160">
    <property type="entry name" value="GGDEF_dom"/>
</dbReference>
<dbReference type="Gene3D" id="3.30.70.270">
    <property type="match status" value="1"/>
</dbReference>
<dbReference type="PANTHER" id="PTHR44757:SF2">
    <property type="entry name" value="BIOFILM ARCHITECTURE MAINTENANCE PROTEIN MBAA"/>
    <property type="match status" value="1"/>
</dbReference>
<comment type="caution">
    <text evidence="4">The sequence shown here is derived from an EMBL/GenBank/DDBJ whole genome shotgun (WGS) entry which is preliminary data.</text>
</comment>
<dbReference type="Pfam" id="PF00563">
    <property type="entry name" value="EAL"/>
    <property type="match status" value="1"/>
</dbReference>
<gene>
    <name evidence="4" type="ORF">ACFPN5_04895</name>
</gene>
<dbReference type="RefSeq" id="WP_379780687.1">
    <property type="nucleotide sequence ID" value="NZ_JBHSMU010000004.1"/>
</dbReference>
<feature type="domain" description="GGDEF" evidence="3">
    <location>
        <begin position="486"/>
        <end position="620"/>
    </location>
</feature>
<reference evidence="5" key="1">
    <citation type="journal article" date="2019" name="Int. J. Syst. Evol. Microbiol.">
        <title>The Global Catalogue of Microorganisms (GCM) 10K type strain sequencing project: providing services to taxonomists for standard genome sequencing and annotation.</title>
        <authorList>
            <consortium name="The Broad Institute Genomics Platform"/>
            <consortium name="The Broad Institute Genome Sequencing Center for Infectious Disease"/>
            <person name="Wu L."/>
            <person name="Ma J."/>
        </authorList>
    </citation>
    <scope>NUCLEOTIDE SEQUENCE [LARGE SCALE GENOMIC DNA]</scope>
    <source>
        <strain evidence="5">KACC 12649</strain>
    </source>
</reference>
<protein>
    <submittedName>
        <fullName evidence="4">EAL domain-containing protein</fullName>
    </submittedName>
</protein>
<name>A0ABW0L301_9BURK</name>
<dbReference type="InterPro" id="IPR035919">
    <property type="entry name" value="EAL_sf"/>
</dbReference>
<dbReference type="PROSITE" id="PS50883">
    <property type="entry name" value="EAL"/>
    <property type="match status" value="1"/>
</dbReference>
<evidence type="ECO:0000259" key="2">
    <source>
        <dbReference type="PROSITE" id="PS50883"/>
    </source>
</evidence>
<dbReference type="Pfam" id="PF00990">
    <property type="entry name" value="GGDEF"/>
    <property type="match status" value="1"/>
</dbReference>
<dbReference type="SMART" id="SM00267">
    <property type="entry name" value="GGDEF"/>
    <property type="match status" value="1"/>
</dbReference>
<dbReference type="CDD" id="cd01949">
    <property type="entry name" value="GGDEF"/>
    <property type="match status" value="1"/>
</dbReference>
<dbReference type="SMART" id="SM00052">
    <property type="entry name" value="EAL"/>
    <property type="match status" value="1"/>
</dbReference>
<evidence type="ECO:0000313" key="5">
    <source>
        <dbReference type="Proteomes" id="UP001596050"/>
    </source>
</evidence>
<feature type="domain" description="EAL" evidence="2">
    <location>
        <begin position="637"/>
        <end position="896"/>
    </location>
</feature>
<accession>A0ABW0L301</accession>
<dbReference type="NCBIfam" id="TIGR00229">
    <property type="entry name" value="sensory_box"/>
    <property type="match status" value="1"/>
</dbReference>
<dbReference type="NCBIfam" id="TIGR00254">
    <property type="entry name" value="GGDEF"/>
    <property type="match status" value="1"/>
</dbReference>
<organism evidence="4 5">
    <name type="scientific">Massilia niabensis</name>
    <dbReference type="NCBI Taxonomy" id="544910"/>
    <lineage>
        <taxon>Bacteria</taxon>
        <taxon>Pseudomonadati</taxon>
        <taxon>Pseudomonadota</taxon>
        <taxon>Betaproteobacteria</taxon>
        <taxon>Burkholderiales</taxon>
        <taxon>Oxalobacteraceae</taxon>
        <taxon>Telluria group</taxon>
        <taxon>Massilia</taxon>
    </lineage>
</organism>
<dbReference type="PANTHER" id="PTHR44757">
    <property type="entry name" value="DIGUANYLATE CYCLASE DGCP"/>
    <property type="match status" value="1"/>
</dbReference>
<dbReference type="InterPro" id="IPR052155">
    <property type="entry name" value="Biofilm_reg_signaling"/>
</dbReference>